<dbReference type="Gene3D" id="3.40.50.720">
    <property type="entry name" value="NAD(P)-binding Rossmann-like Domain"/>
    <property type="match status" value="1"/>
</dbReference>
<evidence type="ECO:0000313" key="4">
    <source>
        <dbReference type="EMBL" id="OYQ35183.1"/>
    </source>
</evidence>
<dbReference type="InterPro" id="IPR047618">
    <property type="entry name" value="QOR-like"/>
</dbReference>
<dbReference type="SMART" id="SM00829">
    <property type="entry name" value="PKS_ER"/>
    <property type="match status" value="1"/>
</dbReference>
<evidence type="ECO:0000256" key="1">
    <source>
        <dbReference type="ARBA" id="ARBA00022857"/>
    </source>
</evidence>
<dbReference type="InterPro" id="IPR013154">
    <property type="entry name" value="ADH-like_N"/>
</dbReference>
<dbReference type="RefSeq" id="WP_094455542.1">
    <property type="nucleotide sequence ID" value="NZ_NOXU01000026.1"/>
</dbReference>
<dbReference type="CDD" id="cd05286">
    <property type="entry name" value="QOR2"/>
    <property type="match status" value="1"/>
</dbReference>
<dbReference type="GO" id="GO:0035925">
    <property type="term" value="F:mRNA 3'-UTR AU-rich region binding"/>
    <property type="evidence" value="ECO:0007669"/>
    <property type="project" value="TreeGrafter"/>
</dbReference>
<dbReference type="InterPro" id="IPR011032">
    <property type="entry name" value="GroES-like_sf"/>
</dbReference>
<dbReference type="NCBIfam" id="NF008024">
    <property type="entry name" value="PRK10754.1"/>
    <property type="match status" value="1"/>
</dbReference>
<keyword evidence="1" id="KW-0521">NADP</keyword>
<dbReference type="InterPro" id="IPR002364">
    <property type="entry name" value="Quin_OxRdtase/zeta-crystal_CS"/>
</dbReference>
<dbReference type="FunFam" id="3.40.50.720:FF:000053">
    <property type="entry name" value="Quinone oxidoreductase 1"/>
    <property type="match status" value="1"/>
</dbReference>
<evidence type="ECO:0000256" key="2">
    <source>
        <dbReference type="ARBA" id="ARBA00023002"/>
    </source>
</evidence>
<dbReference type="Pfam" id="PF08240">
    <property type="entry name" value="ADH_N"/>
    <property type="match status" value="1"/>
</dbReference>
<dbReference type="Gene3D" id="3.90.180.10">
    <property type="entry name" value="Medium-chain alcohol dehydrogenases, catalytic domain"/>
    <property type="match status" value="1"/>
</dbReference>
<dbReference type="SUPFAM" id="SSF50129">
    <property type="entry name" value="GroES-like"/>
    <property type="match status" value="1"/>
</dbReference>
<evidence type="ECO:0000313" key="5">
    <source>
        <dbReference type="Proteomes" id="UP000216998"/>
    </source>
</evidence>
<comment type="caution">
    <text evidence="4">The sequence shown here is derived from an EMBL/GenBank/DDBJ whole genome shotgun (WGS) entry which is preliminary data.</text>
</comment>
<keyword evidence="5" id="KW-1185">Reference proteome</keyword>
<accession>A0A255Z104</accession>
<dbReference type="Pfam" id="PF00107">
    <property type="entry name" value="ADH_zinc_N"/>
    <property type="match status" value="1"/>
</dbReference>
<dbReference type="EMBL" id="NOXU01000026">
    <property type="protein sequence ID" value="OYQ35183.1"/>
    <property type="molecule type" value="Genomic_DNA"/>
</dbReference>
<dbReference type="InterPro" id="IPR013149">
    <property type="entry name" value="ADH-like_C"/>
</dbReference>
<dbReference type="SUPFAM" id="SSF51735">
    <property type="entry name" value="NAD(P)-binding Rossmann-fold domains"/>
    <property type="match status" value="1"/>
</dbReference>
<dbReference type="AlphaFoldDB" id="A0A255Z104"/>
<dbReference type="GO" id="GO:0070402">
    <property type="term" value="F:NADPH binding"/>
    <property type="evidence" value="ECO:0007669"/>
    <property type="project" value="TreeGrafter"/>
</dbReference>
<proteinExistence type="predicted"/>
<dbReference type="GO" id="GO:0003960">
    <property type="term" value="F:quinone reductase (NADPH) activity"/>
    <property type="evidence" value="ECO:0007669"/>
    <property type="project" value="InterPro"/>
</dbReference>
<name>A0A255Z104_9PROT</name>
<dbReference type="OrthoDB" id="9805883at2"/>
<feature type="domain" description="Enoyl reductase (ER)" evidence="3">
    <location>
        <begin position="11"/>
        <end position="322"/>
    </location>
</feature>
<dbReference type="GO" id="GO:0005829">
    <property type="term" value="C:cytosol"/>
    <property type="evidence" value="ECO:0007669"/>
    <property type="project" value="TreeGrafter"/>
</dbReference>
<dbReference type="PANTHER" id="PTHR48106:SF13">
    <property type="entry name" value="QUINONE OXIDOREDUCTASE-RELATED"/>
    <property type="match status" value="1"/>
</dbReference>
<protein>
    <submittedName>
        <fullName evidence="4">Quinone oxidoreductase</fullName>
    </submittedName>
</protein>
<gene>
    <name evidence="4" type="ORF">CHU95_08080</name>
</gene>
<dbReference type="PROSITE" id="PS01162">
    <property type="entry name" value="QOR_ZETA_CRYSTAL"/>
    <property type="match status" value="1"/>
</dbReference>
<dbReference type="InterPro" id="IPR036291">
    <property type="entry name" value="NAD(P)-bd_dom_sf"/>
</dbReference>
<organism evidence="4 5">
    <name type="scientific">Niveispirillum lacus</name>
    <dbReference type="NCBI Taxonomy" id="1981099"/>
    <lineage>
        <taxon>Bacteria</taxon>
        <taxon>Pseudomonadati</taxon>
        <taxon>Pseudomonadota</taxon>
        <taxon>Alphaproteobacteria</taxon>
        <taxon>Rhodospirillales</taxon>
        <taxon>Azospirillaceae</taxon>
        <taxon>Niveispirillum</taxon>
    </lineage>
</organism>
<sequence length="324" mass="34715">MTHAITVEQTGGPDMLRWQTVNLPQPGPGQALIRHTAIGLNFIDIYYRTGLYPAPLPFTPGMEGAGIVEAVGEGVTDIQPGDRVGYGQSPLGAYAQRRLIPADKLIRLPDWIGDEVAAALLLQGLTAQYLVRQTFPVNPGHIVLIHAAAGGVGLLACQWARALGATVIGTVGSVEKATLAANHGCHHVILYREEDLVVRVREITGGQGVDVVFDGVGKDTFDRSLDCLRRRGLMVSYGNASGPVPPFDISLLNRKGGLFLTRPSVQHYAGTRAELLAMADELFTMVRAGQVVVNIHQRFALRDVAEAHRALEARATTGATVLIP</sequence>
<dbReference type="InterPro" id="IPR020843">
    <property type="entry name" value="ER"/>
</dbReference>
<reference evidence="4 5" key="1">
    <citation type="submission" date="2017-07" db="EMBL/GenBank/DDBJ databases">
        <title>Niveispirillum cyanobacteriorum sp. nov., isolated from cyanobacterial aggregates in a eutrophic lake.</title>
        <authorList>
            <person name="Cai H."/>
        </authorList>
    </citation>
    <scope>NUCLEOTIDE SEQUENCE [LARGE SCALE GENOMIC DNA]</scope>
    <source>
        <strain evidence="5">TH1-14</strain>
    </source>
</reference>
<keyword evidence="2" id="KW-0560">Oxidoreductase</keyword>
<dbReference type="Proteomes" id="UP000216998">
    <property type="component" value="Unassembled WGS sequence"/>
</dbReference>
<evidence type="ECO:0000259" key="3">
    <source>
        <dbReference type="SMART" id="SM00829"/>
    </source>
</evidence>
<dbReference type="PANTHER" id="PTHR48106">
    <property type="entry name" value="QUINONE OXIDOREDUCTASE PIG3-RELATED"/>
    <property type="match status" value="1"/>
</dbReference>
<dbReference type="GO" id="GO:0008270">
    <property type="term" value="F:zinc ion binding"/>
    <property type="evidence" value="ECO:0007669"/>
    <property type="project" value="InterPro"/>
</dbReference>